<dbReference type="InterPro" id="IPR048324">
    <property type="entry name" value="ZSWIM1-3_RNaseH-like"/>
</dbReference>
<feature type="non-terminal residue" evidence="2">
    <location>
        <position position="114"/>
    </location>
</feature>
<dbReference type="Proteomes" id="UP000198211">
    <property type="component" value="Unassembled WGS sequence"/>
</dbReference>
<gene>
    <name evidence="2" type="ORF">PHMEG_00035228</name>
</gene>
<evidence type="ECO:0000259" key="1">
    <source>
        <dbReference type="Pfam" id="PF21056"/>
    </source>
</evidence>
<dbReference type="PANTHER" id="PTHR31569">
    <property type="entry name" value="SWIM-TYPE DOMAIN-CONTAINING PROTEIN"/>
    <property type="match status" value="1"/>
</dbReference>
<dbReference type="InterPro" id="IPR052579">
    <property type="entry name" value="Zinc_finger_SWIM"/>
</dbReference>
<accession>A0A225URU6</accession>
<dbReference type="EMBL" id="NBNE01013663">
    <property type="protein sequence ID" value="OWY94909.1"/>
    <property type="molecule type" value="Genomic_DNA"/>
</dbReference>
<dbReference type="Pfam" id="PF21056">
    <property type="entry name" value="ZSWIM1-3_RNaseH-like"/>
    <property type="match status" value="1"/>
</dbReference>
<protein>
    <recommendedName>
        <fullName evidence="1">ZSWIM1/3 RNaseH-like domain-containing protein</fullName>
    </recommendedName>
</protein>
<keyword evidence="3" id="KW-1185">Reference proteome</keyword>
<proteinExistence type="predicted"/>
<evidence type="ECO:0000313" key="3">
    <source>
        <dbReference type="Proteomes" id="UP000198211"/>
    </source>
</evidence>
<dbReference type="PANTHER" id="PTHR31569:SF4">
    <property type="entry name" value="SWIM-TYPE DOMAIN-CONTAINING PROTEIN"/>
    <property type="match status" value="1"/>
</dbReference>
<dbReference type="OrthoDB" id="121514at2759"/>
<dbReference type="AlphaFoldDB" id="A0A225URU6"/>
<reference evidence="3" key="1">
    <citation type="submission" date="2017-03" db="EMBL/GenBank/DDBJ databases">
        <title>Phytopthora megakarya and P. palmivora, two closely related causual agents of cacao black pod achieved similar genome size and gene model numbers by different mechanisms.</title>
        <authorList>
            <person name="Ali S."/>
            <person name="Shao J."/>
            <person name="Larry D.J."/>
            <person name="Kronmiller B."/>
            <person name="Shen D."/>
            <person name="Strem M.D."/>
            <person name="Melnick R.L."/>
            <person name="Guiltinan M.J."/>
            <person name="Tyler B.M."/>
            <person name="Meinhardt L.W."/>
            <person name="Bailey B.A."/>
        </authorList>
    </citation>
    <scope>NUCLEOTIDE SEQUENCE [LARGE SCALE GENOMIC DNA]</scope>
    <source>
        <strain evidence="3">zdho120</strain>
    </source>
</reference>
<sequence>MVFESVGDMWENGSSVKGKKTTLRDVDTMLENIRREKHGDIPDSKRAESVLHEFVSQQEGNSAVMYVEEDTQVAAAVVFQSARMERLFQTFPEVVLGDTTHNTNANKYKLFSFA</sequence>
<comment type="caution">
    <text evidence="2">The sequence shown here is derived from an EMBL/GenBank/DDBJ whole genome shotgun (WGS) entry which is preliminary data.</text>
</comment>
<name>A0A225URU6_9STRA</name>
<feature type="domain" description="ZSWIM1/3 RNaseH-like" evidence="1">
    <location>
        <begin position="52"/>
        <end position="113"/>
    </location>
</feature>
<organism evidence="2 3">
    <name type="scientific">Phytophthora megakarya</name>
    <dbReference type="NCBI Taxonomy" id="4795"/>
    <lineage>
        <taxon>Eukaryota</taxon>
        <taxon>Sar</taxon>
        <taxon>Stramenopiles</taxon>
        <taxon>Oomycota</taxon>
        <taxon>Peronosporomycetes</taxon>
        <taxon>Peronosporales</taxon>
        <taxon>Peronosporaceae</taxon>
        <taxon>Phytophthora</taxon>
    </lineage>
</organism>
<evidence type="ECO:0000313" key="2">
    <source>
        <dbReference type="EMBL" id="OWY94909.1"/>
    </source>
</evidence>